<reference evidence="1 2" key="1">
    <citation type="submission" date="2008-07" db="EMBL/GenBank/DDBJ databases">
        <authorList>
            <person name="El-Sayed N."/>
            <person name="Caler E."/>
            <person name="Inman J."/>
            <person name="Amedeo P."/>
            <person name="Hass B."/>
            <person name="Wortman J."/>
        </authorList>
    </citation>
    <scope>NUCLEOTIDE SEQUENCE [LARGE SCALE GENOMIC DNA]</scope>
    <source>
        <strain evidence="2">ATCC 50983 / TXsc</strain>
    </source>
</reference>
<dbReference type="OrthoDB" id="10393522at2759"/>
<organism evidence="2">
    <name type="scientific">Perkinsus marinus (strain ATCC 50983 / TXsc)</name>
    <dbReference type="NCBI Taxonomy" id="423536"/>
    <lineage>
        <taxon>Eukaryota</taxon>
        <taxon>Sar</taxon>
        <taxon>Alveolata</taxon>
        <taxon>Perkinsozoa</taxon>
        <taxon>Perkinsea</taxon>
        <taxon>Perkinsida</taxon>
        <taxon>Perkinsidae</taxon>
        <taxon>Perkinsus</taxon>
    </lineage>
</organism>
<dbReference type="EMBL" id="GG679756">
    <property type="protein sequence ID" value="EER07767.1"/>
    <property type="molecule type" value="Genomic_DNA"/>
</dbReference>
<proteinExistence type="predicted"/>
<protein>
    <submittedName>
        <fullName evidence="1">Uncharacterized protein</fullName>
    </submittedName>
</protein>
<dbReference type="AlphaFoldDB" id="C5L6E0"/>
<dbReference type="Proteomes" id="UP000007800">
    <property type="component" value="Unassembled WGS sequence"/>
</dbReference>
<dbReference type="InParanoid" id="C5L6E0"/>
<dbReference type="RefSeq" id="XP_002775951.1">
    <property type="nucleotide sequence ID" value="XM_002775905.1"/>
</dbReference>
<keyword evidence="2" id="KW-1185">Reference proteome</keyword>
<dbReference type="GeneID" id="9042716"/>
<sequence>MGTPLVDDELTYDESWAEALAVAVEMVASISQRMLASAEDFGDFFVDDWARSKVDAMMAGHTRYPPKAAPLLLTFFRQWWTTAHKATRTKLLDDLAGRLIIHLRGTATARAIIHSLIEDPRSDEEFNLIARLEGSCKMPSPETVMAIVLTCSRAQWRVKAWQSCGVMSEGLVEVCRKAVLYDPDAQVRPQALATCTCAHLVILALSEDDSGMIIHVESEILKRVEADSEQFLR</sequence>
<name>C5L6E0_PERM5</name>
<evidence type="ECO:0000313" key="2">
    <source>
        <dbReference type="Proteomes" id="UP000007800"/>
    </source>
</evidence>
<gene>
    <name evidence="1" type="ORF">Pmar_PMAR029059</name>
</gene>
<evidence type="ECO:0000313" key="1">
    <source>
        <dbReference type="EMBL" id="EER07767.1"/>
    </source>
</evidence>
<accession>C5L6E0</accession>